<dbReference type="RefSeq" id="WP_142812488.1">
    <property type="nucleotide sequence ID" value="NZ_CP036282.1"/>
</dbReference>
<dbReference type="Proteomes" id="UP000317365">
    <property type="component" value="Chromosome"/>
</dbReference>
<reference evidence="2" key="1">
    <citation type="submission" date="2019-02" db="EMBL/GenBank/DDBJ databases">
        <title>Complete genome sequence of Rhodoferax sp. Gr-4.</title>
        <authorList>
            <person name="Jin L."/>
        </authorList>
    </citation>
    <scope>NUCLEOTIDE SEQUENCE [LARGE SCALE GENOMIC DNA]</scope>
    <source>
        <strain evidence="2">Gr-4</strain>
    </source>
</reference>
<evidence type="ECO:0000313" key="1">
    <source>
        <dbReference type="EMBL" id="QDL55330.1"/>
    </source>
</evidence>
<protein>
    <submittedName>
        <fullName evidence="1">Uncharacterized protein</fullName>
    </submittedName>
</protein>
<name>A0A515ERQ5_9BURK</name>
<keyword evidence="2" id="KW-1185">Reference proteome</keyword>
<dbReference type="AlphaFoldDB" id="A0A515ERQ5"/>
<sequence length="91" mass="9725">MKPTIGRVVLFHPSEGEIHAAIIAFVHSDTMVNLAAFDANGVAYSRTSVTLVQPGQAAPEFSPYCEWMPYQVGQARKVLDLPVVQASPAAG</sequence>
<accession>A0A515ERQ5</accession>
<dbReference type="KEGG" id="rhg:EXZ61_14765"/>
<gene>
    <name evidence="1" type="ORF">EXZ61_14765</name>
</gene>
<reference evidence="2" key="2">
    <citation type="journal article" date="2020" name="Int. J. Syst. Evol. Microbiol.">
        <title>Genomic insights into a novel species Rhodoferax aquaticus sp. nov., isolated from freshwater.</title>
        <authorList>
            <person name="Li T."/>
            <person name="Zhuo Y."/>
            <person name="Jin C.Z."/>
            <person name="Wu X."/>
            <person name="Ko S.R."/>
            <person name="Jin F.J."/>
            <person name="Ahn C.Y."/>
            <person name="Oh H.M."/>
            <person name="Lee H.G."/>
            <person name="Jin L."/>
        </authorList>
    </citation>
    <scope>NUCLEOTIDE SEQUENCE [LARGE SCALE GENOMIC DNA]</scope>
    <source>
        <strain evidence="2">Gr-4</strain>
    </source>
</reference>
<organism evidence="1 2">
    <name type="scientific">Rhodoferax aquaticus</name>
    <dbReference type="NCBI Taxonomy" id="2527691"/>
    <lineage>
        <taxon>Bacteria</taxon>
        <taxon>Pseudomonadati</taxon>
        <taxon>Pseudomonadota</taxon>
        <taxon>Betaproteobacteria</taxon>
        <taxon>Burkholderiales</taxon>
        <taxon>Comamonadaceae</taxon>
        <taxon>Rhodoferax</taxon>
    </lineage>
</organism>
<proteinExistence type="predicted"/>
<dbReference type="EMBL" id="CP036282">
    <property type="protein sequence ID" value="QDL55330.1"/>
    <property type="molecule type" value="Genomic_DNA"/>
</dbReference>
<evidence type="ECO:0000313" key="2">
    <source>
        <dbReference type="Proteomes" id="UP000317365"/>
    </source>
</evidence>